<dbReference type="Pfam" id="PF03537">
    <property type="entry name" value="Glyco_hydro_114"/>
    <property type="match status" value="1"/>
</dbReference>
<feature type="compositionally biased region" description="Low complexity" evidence="3">
    <location>
        <begin position="266"/>
        <end position="311"/>
    </location>
</feature>
<evidence type="ECO:0000256" key="1">
    <source>
        <dbReference type="ARBA" id="ARBA00001255"/>
    </source>
</evidence>
<dbReference type="SUPFAM" id="SSF51445">
    <property type="entry name" value="(Trans)glycosidases"/>
    <property type="match status" value="1"/>
</dbReference>
<dbReference type="Proteomes" id="UP000799428">
    <property type="component" value="Unassembled WGS sequence"/>
</dbReference>
<dbReference type="PANTHER" id="PTHR35273:SF2">
    <property type="entry name" value="ALPHA-GALACTOSIDASE"/>
    <property type="match status" value="1"/>
</dbReference>
<dbReference type="OrthoDB" id="2108802at2759"/>
<proteinExistence type="predicted"/>
<dbReference type="GO" id="GO:0004557">
    <property type="term" value="F:alpha-galactosidase activity"/>
    <property type="evidence" value="ECO:0007669"/>
    <property type="project" value="UniProtKB-EC"/>
</dbReference>
<organism evidence="5 6">
    <name type="scientific">Pleomassaria siparia CBS 279.74</name>
    <dbReference type="NCBI Taxonomy" id="1314801"/>
    <lineage>
        <taxon>Eukaryota</taxon>
        <taxon>Fungi</taxon>
        <taxon>Dikarya</taxon>
        <taxon>Ascomycota</taxon>
        <taxon>Pezizomycotina</taxon>
        <taxon>Dothideomycetes</taxon>
        <taxon>Pleosporomycetidae</taxon>
        <taxon>Pleosporales</taxon>
        <taxon>Pleomassariaceae</taxon>
        <taxon>Pleomassaria</taxon>
    </lineage>
</organism>
<gene>
    <name evidence="5" type="ORF">K504DRAFT_432483</name>
</gene>
<feature type="compositionally biased region" description="Acidic residues" evidence="3">
    <location>
        <begin position="337"/>
        <end position="375"/>
    </location>
</feature>
<accession>A0A6G1KA31</accession>
<feature type="region of interest" description="Disordered" evidence="3">
    <location>
        <begin position="261"/>
        <end position="392"/>
    </location>
</feature>
<evidence type="ECO:0000256" key="3">
    <source>
        <dbReference type="SAM" id="MobiDB-lite"/>
    </source>
</evidence>
<keyword evidence="6" id="KW-1185">Reference proteome</keyword>
<dbReference type="EMBL" id="MU005770">
    <property type="protein sequence ID" value="KAF2709674.1"/>
    <property type="molecule type" value="Genomic_DNA"/>
</dbReference>
<reference evidence="5" key="1">
    <citation type="journal article" date="2020" name="Stud. Mycol.">
        <title>101 Dothideomycetes genomes: a test case for predicting lifestyles and emergence of pathogens.</title>
        <authorList>
            <person name="Haridas S."/>
            <person name="Albert R."/>
            <person name="Binder M."/>
            <person name="Bloem J."/>
            <person name="Labutti K."/>
            <person name="Salamov A."/>
            <person name="Andreopoulos B."/>
            <person name="Baker S."/>
            <person name="Barry K."/>
            <person name="Bills G."/>
            <person name="Bluhm B."/>
            <person name="Cannon C."/>
            <person name="Castanera R."/>
            <person name="Culley D."/>
            <person name="Daum C."/>
            <person name="Ezra D."/>
            <person name="Gonzalez J."/>
            <person name="Henrissat B."/>
            <person name="Kuo A."/>
            <person name="Liang C."/>
            <person name="Lipzen A."/>
            <person name="Lutzoni F."/>
            <person name="Magnuson J."/>
            <person name="Mondo S."/>
            <person name="Nolan M."/>
            <person name="Ohm R."/>
            <person name="Pangilinan J."/>
            <person name="Park H.-J."/>
            <person name="Ramirez L."/>
            <person name="Alfaro M."/>
            <person name="Sun H."/>
            <person name="Tritt A."/>
            <person name="Yoshinaga Y."/>
            <person name="Zwiers L.-H."/>
            <person name="Turgeon B."/>
            <person name="Goodwin S."/>
            <person name="Spatafora J."/>
            <person name="Crous P."/>
            <person name="Grigoriev I."/>
        </authorList>
    </citation>
    <scope>NUCLEOTIDE SEQUENCE</scope>
    <source>
        <strain evidence="5">CBS 279.74</strain>
    </source>
</reference>
<name>A0A6G1KA31_9PLEO</name>
<dbReference type="InterPro" id="IPR017853">
    <property type="entry name" value="GH"/>
</dbReference>
<evidence type="ECO:0000259" key="4">
    <source>
        <dbReference type="Pfam" id="PF03537"/>
    </source>
</evidence>
<dbReference type="AlphaFoldDB" id="A0A6G1KA31"/>
<evidence type="ECO:0000256" key="2">
    <source>
        <dbReference type="ARBA" id="ARBA00012755"/>
    </source>
</evidence>
<evidence type="ECO:0000313" key="5">
    <source>
        <dbReference type="EMBL" id="KAF2709674.1"/>
    </source>
</evidence>
<evidence type="ECO:0000313" key="6">
    <source>
        <dbReference type="Proteomes" id="UP000799428"/>
    </source>
</evidence>
<dbReference type="InterPro" id="IPR013785">
    <property type="entry name" value="Aldolase_TIM"/>
</dbReference>
<protein>
    <recommendedName>
        <fullName evidence="2">alpha-galactosidase</fullName>
        <ecNumber evidence="2">3.2.1.22</ecNumber>
    </recommendedName>
</protein>
<comment type="catalytic activity">
    <reaction evidence="1">
        <text>Hydrolysis of terminal, non-reducing alpha-D-galactose residues in alpha-D-galactosides, including galactose oligosaccharides, galactomannans and galactolipids.</text>
        <dbReference type="EC" id="3.2.1.22"/>
    </reaction>
</comment>
<keyword evidence="5" id="KW-0378">Hydrolase</keyword>
<dbReference type="EC" id="3.2.1.22" evidence="2"/>
<dbReference type="InterPro" id="IPR004352">
    <property type="entry name" value="GH114_TIM-barrel"/>
</dbReference>
<feature type="domain" description="Glycoside-hydrolase family GH114 TIM-barrel" evidence="4">
    <location>
        <begin position="37"/>
        <end position="252"/>
    </location>
</feature>
<sequence length="392" mass="41322">MHLPTAIAVAGSAGLAAAHPLNNLLSRAVAAFPAGSSWDILLNKGDSVSSVESVASQKVGAIDIDLFDTTKETMAELKSTMQVICYFSAGSKEGWRSDAGDFKAEDVGQGLDGWPDENWVNVKSDNVRAIMKKRIELAAVNGCTAIDPDNVDGFGDNQDGFGYDKSAYVDYIKFMADTAAANNLAIGLKNALDMIPDVVSFVQFAVNEQCHEYKECDRYKPFTDANKAVFNIEYGGNACDSPAGVKLSTLIKPEDQGLNTLGGTCASQGQVAQPAPSASASASTIAPSGPTATSTPIVAPALPSSTPSSAPQVPSPTSVAVKPTPTGSDEATPAETVDPEDADEDDDKDDDKDDDDKDDDKDDVKDDAEEDEDEVETKPWSSWHRPGQDASD</sequence>
<dbReference type="Gene3D" id="3.20.20.70">
    <property type="entry name" value="Aldolase class I"/>
    <property type="match status" value="1"/>
</dbReference>
<dbReference type="PANTHER" id="PTHR35273">
    <property type="entry name" value="ALPHA-1,4 POLYGALACTOSAMINIDASE, PUTATIVE (AFU_ORTHOLOGUE AFUA_3G07890)-RELATED"/>
    <property type="match status" value="1"/>
</dbReference>